<protein>
    <submittedName>
        <fullName evidence="1">Uncharacterized protein</fullName>
    </submittedName>
</protein>
<dbReference type="Proteomes" id="UP000287188">
    <property type="component" value="Unassembled WGS sequence"/>
</dbReference>
<proteinExistence type="predicted"/>
<keyword evidence="2" id="KW-1185">Reference proteome</keyword>
<comment type="caution">
    <text evidence="1">The sequence shown here is derived from an EMBL/GenBank/DDBJ whole genome shotgun (WGS) entry which is preliminary data.</text>
</comment>
<evidence type="ECO:0000313" key="2">
    <source>
        <dbReference type="Proteomes" id="UP000287188"/>
    </source>
</evidence>
<dbReference type="EMBL" id="BIFS01000001">
    <property type="protein sequence ID" value="GCE18610.1"/>
    <property type="molecule type" value="Genomic_DNA"/>
</dbReference>
<name>A0A402AHL6_9CHLR</name>
<organism evidence="1 2">
    <name type="scientific">Dictyobacter kobayashii</name>
    <dbReference type="NCBI Taxonomy" id="2014872"/>
    <lineage>
        <taxon>Bacteria</taxon>
        <taxon>Bacillati</taxon>
        <taxon>Chloroflexota</taxon>
        <taxon>Ktedonobacteria</taxon>
        <taxon>Ktedonobacterales</taxon>
        <taxon>Dictyobacteraceae</taxon>
        <taxon>Dictyobacter</taxon>
    </lineage>
</organism>
<evidence type="ECO:0000313" key="1">
    <source>
        <dbReference type="EMBL" id="GCE18610.1"/>
    </source>
</evidence>
<sequence>MFYIVYISFSNIQLKTSRRPQKLQLGPQNLLKNKGTHRILEIARMQGDLIIIKIALLRF</sequence>
<reference evidence="2" key="1">
    <citation type="submission" date="2018-12" db="EMBL/GenBank/DDBJ databases">
        <title>Tengunoibacter tsumagoiensis gen. nov., sp. nov., Dictyobacter kobayashii sp. nov., D. alpinus sp. nov., and D. joshuensis sp. nov. and description of Dictyobacteraceae fam. nov. within the order Ktedonobacterales isolated from Tengu-no-mugimeshi.</title>
        <authorList>
            <person name="Wang C.M."/>
            <person name="Zheng Y."/>
            <person name="Sakai Y."/>
            <person name="Toyoda A."/>
            <person name="Minakuchi Y."/>
            <person name="Abe K."/>
            <person name="Yokota A."/>
            <person name="Yabe S."/>
        </authorList>
    </citation>
    <scope>NUCLEOTIDE SEQUENCE [LARGE SCALE GENOMIC DNA]</scope>
    <source>
        <strain evidence="2">Uno11</strain>
    </source>
</reference>
<accession>A0A402AHL6</accession>
<dbReference type="AlphaFoldDB" id="A0A402AHL6"/>
<gene>
    <name evidence="1" type="ORF">KDK_24100</name>
</gene>